<dbReference type="EMBL" id="FNWQ01000002">
    <property type="protein sequence ID" value="SEH33062.1"/>
    <property type="molecule type" value="Genomic_DNA"/>
</dbReference>
<sequence>MSGNHNTISDMSTVIKTFVAYLKRPALYPELGRKIIKNTIHRRSPFKGRAKTNIWAASVAVSQKEAVSRLFSIDTDHFREIYADILEKARLKEKECPIAMGGAGALELIYYACEFTKAQNVLETGVAYGWSSLAILLSLQKRNGTLYSSDMPYLAQDGDHFVGYVVPENLKKYWKLFRFADRESLPKIFKKVSAFDVFHYDSDKSYYGRMWAYHQIYKRLKPGAVFISDDIGDNSAYQDFCTQKNIKTSVVQYAGKYIGVFIKQ</sequence>
<dbReference type="AlphaFoldDB" id="A0A1H6HD81"/>
<dbReference type="Proteomes" id="UP000198561">
    <property type="component" value="Unassembled WGS sequence"/>
</dbReference>
<reference evidence="1 2" key="1">
    <citation type="submission" date="2016-10" db="EMBL/GenBank/DDBJ databases">
        <authorList>
            <person name="de Groot N.N."/>
        </authorList>
    </citation>
    <scope>NUCLEOTIDE SEQUENCE [LARGE SCALE GENOMIC DNA]</scope>
    <source>
        <strain evidence="1 2">DSM 23031</strain>
    </source>
</reference>
<evidence type="ECO:0000313" key="2">
    <source>
        <dbReference type="Proteomes" id="UP000198561"/>
    </source>
</evidence>
<evidence type="ECO:0000313" key="1">
    <source>
        <dbReference type="EMBL" id="SEH33062.1"/>
    </source>
</evidence>
<accession>A0A1H6HD81</accession>
<dbReference type="Pfam" id="PF13578">
    <property type="entry name" value="Methyltransf_24"/>
    <property type="match status" value="1"/>
</dbReference>
<dbReference type="GO" id="GO:0032259">
    <property type="term" value="P:methylation"/>
    <property type="evidence" value="ECO:0007669"/>
    <property type="project" value="UniProtKB-KW"/>
</dbReference>
<organism evidence="1 2">
    <name type="scientific">Chryseobacterium culicis</name>
    <dbReference type="NCBI Taxonomy" id="680127"/>
    <lineage>
        <taxon>Bacteria</taxon>
        <taxon>Pseudomonadati</taxon>
        <taxon>Bacteroidota</taxon>
        <taxon>Flavobacteriia</taxon>
        <taxon>Flavobacteriales</taxon>
        <taxon>Weeksellaceae</taxon>
        <taxon>Chryseobacterium group</taxon>
        <taxon>Chryseobacterium</taxon>
    </lineage>
</organism>
<dbReference type="STRING" id="680127.SAMN05421593_2110"/>
<name>A0A1H6HD81_CHRCI</name>
<dbReference type="InterPro" id="IPR029063">
    <property type="entry name" value="SAM-dependent_MTases_sf"/>
</dbReference>
<protein>
    <submittedName>
        <fullName evidence="1">Methyltransferase domain-containing protein</fullName>
    </submittedName>
</protein>
<keyword evidence="1" id="KW-0489">Methyltransferase</keyword>
<keyword evidence="1" id="KW-0808">Transferase</keyword>
<dbReference type="GO" id="GO:0008168">
    <property type="term" value="F:methyltransferase activity"/>
    <property type="evidence" value="ECO:0007669"/>
    <property type="project" value="UniProtKB-KW"/>
</dbReference>
<gene>
    <name evidence="1" type="ORF">SAMN05421593_2110</name>
</gene>
<dbReference type="Gene3D" id="3.40.50.150">
    <property type="entry name" value="Vaccinia Virus protein VP39"/>
    <property type="match status" value="1"/>
</dbReference>
<proteinExistence type="predicted"/>
<dbReference type="SUPFAM" id="SSF53335">
    <property type="entry name" value="S-adenosyl-L-methionine-dependent methyltransferases"/>
    <property type="match status" value="1"/>
</dbReference>